<accession>A0A8H5BTU3</accession>
<proteinExistence type="predicted"/>
<dbReference type="EMBL" id="JAACJJ010000002">
    <property type="protein sequence ID" value="KAF5329250.1"/>
    <property type="molecule type" value="Genomic_DNA"/>
</dbReference>
<gene>
    <name evidence="3" type="ORF">D9619_009372</name>
</gene>
<protein>
    <recommendedName>
        <fullName evidence="2">DUF6533 domain-containing protein</fullName>
    </recommendedName>
</protein>
<feature type="transmembrane region" description="Helical" evidence="1">
    <location>
        <begin position="154"/>
        <end position="181"/>
    </location>
</feature>
<evidence type="ECO:0000259" key="2">
    <source>
        <dbReference type="Pfam" id="PF20151"/>
    </source>
</evidence>
<name>A0A8H5BTU3_9AGAR</name>
<feature type="transmembrane region" description="Helical" evidence="1">
    <location>
        <begin position="91"/>
        <end position="110"/>
    </location>
</feature>
<evidence type="ECO:0000313" key="3">
    <source>
        <dbReference type="EMBL" id="KAF5329250.1"/>
    </source>
</evidence>
<organism evidence="3 4">
    <name type="scientific">Psilocybe cf. subviscida</name>
    <dbReference type="NCBI Taxonomy" id="2480587"/>
    <lineage>
        <taxon>Eukaryota</taxon>
        <taxon>Fungi</taxon>
        <taxon>Dikarya</taxon>
        <taxon>Basidiomycota</taxon>
        <taxon>Agaricomycotina</taxon>
        <taxon>Agaricomycetes</taxon>
        <taxon>Agaricomycetidae</taxon>
        <taxon>Agaricales</taxon>
        <taxon>Agaricineae</taxon>
        <taxon>Strophariaceae</taxon>
        <taxon>Psilocybe</taxon>
    </lineage>
</organism>
<dbReference type="AlphaFoldDB" id="A0A8H5BTU3"/>
<dbReference type="InterPro" id="IPR045340">
    <property type="entry name" value="DUF6533"/>
</dbReference>
<dbReference type="Proteomes" id="UP000567179">
    <property type="component" value="Unassembled WGS sequence"/>
</dbReference>
<dbReference type="Pfam" id="PF20151">
    <property type="entry name" value="DUF6533"/>
    <property type="match status" value="1"/>
</dbReference>
<evidence type="ECO:0000256" key="1">
    <source>
        <dbReference type="SAM" id="Phobius"/>
    </source>
</evidence>
<keyword evidence="1" id="KW-0472">Membrane</keyword>
<reference evidence="3 4" key="1">
    <citation type="journal article" date="2020" name="ISME J.">
        <title>Uncovering the hidden diversity of litter-decomposition mechanisms in mushroom-forming fungi.</title>
        <authorList>
            <person name="Floudas D."/>
            <person name="Bentzer J."/>
            <person name="Ahren D."/>
            <person name="Johansson T."/>
            <person name="Persson P."/>
            <person name="Tunlid A."/>
        </authorList>
    </citation>
    <scope>NUCLEOTIDE SEQUENCE [LARGE SCALE GENOMIC DNA]</scope>
    <source>
        <strain evidence="3 4">CBS 101986</strain>
    </source>
</reference>
<feature type="transmembrane region" description="Helical" evidence="1">
    <location>
        <begin position="193"/>
        <end position="216"/>
    </location>
</feature>
<keyword evidence="1" id="KW-1133">Transmembrane helix</keyword>
<keyword evidence="4" id="KW-1185">Reference proteome</keyword>
<feature type="transmembrane region" description="Helical" evidence="1">
    <location>
        <begin position="51"/>
        <end position="71"/>
    </location>
</feature>
<feature type="transmembrane region" description="Helical" evidence="1">
    <location>
        <begin position="259"/>
        <end position="276"/>
    </location>
</feature>
<sequence>MLAHRILGNIGPLAPTPTMTTPTPSTYAALATSHDNPFAHLSFVSAHNARELITCTYVIIGSLSVFIWDILCHLRDDHHILSKHRFTLPTFVYFLSRLFTLLYLIGYTIIQTTPVGHCSVAIRVATSPLVVALPASEFLLFLHVRAIYATERGVVWFFTLLWLSTLVSAAIAVVTISGITIGPTNYCTPATLARVNIGTVIIPLVNDTLLFIALVARIMGTSTRDENVASLLKDRLKTALFGASLPRLAKTLLQNGQQYFLASVVINLAALVLYYADGGNPSLGFPSVMLMSLMASRLYRKTKLTEYDELSVSFRRSHGLPPSRPVSFAENEELVVLDSAPEAMTDSEQTIRTMNQGYD</sequence>
<feature type="domain" description="DUF6533" evidence="2">
    <location>
        <begin position="57"/>
        <end position="102"/>
    </location>
</feature>
<feature type="transmembrane region" description="Helical" evidence="1">
    <location>
        <begin position="122"/>
        <end position="142"/>
    </location>
</feature>
<dbReference type="OrthoDB" id="3038990at2759"/>
<comment type="caution">
    <text evidence="3">The sequence shown here is derived from an EMBL/GenBank/DDBJ whole genome shotgun (WGS) entry which is preliminary data.</text>
</comment>
<evidence type="ECO:0000313" key="4">
    <source>
        <dbReference type="Proteomes" id="UP000567179"/>
    </source>
</evidence>
<keyword evidence="1" id="KW-0812">Transmembrane</keyword>